<proteinExistence type="predicted"/>
<dbReference type="Pfam" id="PF14223">
    <property type="entry name" value="Retrotran_gag_2"/>
    <property type="match status" value="1"/>
</dbReference>
<feature type="compositionally biased region" description="Gly residues" evidence="1">
    <location>
        <begin position="312"/>
        <end position="322"/>
    </location>
</feature>
<dbReference type="EMBL" id="JBBNAE010000004">
    <property type="protein sequence ID" value="KAK9130042.1"/>
    <property type="molecule type" value="Genomic_DNA"/>
</dbReference>
<reference evidence="2 3" key="1">
    <citation type="submission" date="2024-01" db="EMBL/GenBank/DDBJ databases">
        <title>Genome assemblies of Stephania.</title>
        <authorList>
            <person name="Yang L."/>
        </authorList>
    </citation>
    <scope>NUCLEOTIDE SEQUENCE [LARGE SCALE GENOMIC DNA]</scope>
    <source>
        <strain evidence="2">QJT</strain>
        <tissue evidence="2">Leaf</tissue>
    </source>
</reference>
<dbReference type="Proteomes" id="UP001417504">
    <property type="component" value="Unassembled WGS sequence"/>
</dbReference>
<accession>A0AAP0P3R1</accession>
<keyword evidence="3" id="KW-1185">Reference proteome</keyword>
<comment type="caution">
    <text evidence="2">The sequence shown here is derived from an EMBL/GenBank/DDBJ whole genome shotgun (WGS) entry which is preliminary data.</text>
</comment>
<evidence type="ECO:0000313" key="3">
    <source>
        <dbReference type="Proteomes" id="UP001417504"/>
    </source>
</evidence>
<evidence type="ECO:0000313" key="2">
    <source>
        <dbReference type="EMBL" id="KAK9130042.1"/>
    </source>
</evidence>
<evidence type="ECO:0008006" key="4">
    <source>
        <dbReference type="Google" id="ProtNLM"/>
    </source>
</evidence>
<protein>
    <recommendedName>
        <fullName evidence="4">Retrotransposon Copia-like N-terminal domain-containing protein</fullName>
    </recommendedName>
</protein>
<sequence length="379" mass="41233">MEDDYSSTISNPSRPVMFDPPVVGTGGAGMTRIGGSGDGIAGNGGSGATMVHNANVFGITGSSSVIAPFGHSLSQSMSVKLNENNYLLWKTLLMPAIKGYNLDGILLGEVPCPHKFDPQTGVFNPSYQDWNSKDQLLLHIILNSLSPNITSQIIRVASSSSAHVVWEAIANLCGAQNKSKIQVCRNNILKVTKGTKPMTQYLQGFKENADNLASASAPMFDIYMISSALVGLDAEYTTYAIVLQERPSLTWHEMYASLLGFESRLQQVHNVTVNLGNMSVTLAANAAFVKTSNGSNGNKNQENFGQYNQQGRGNGGNRGGFQGIVNRGRGRGRYNGGNRPICQICKKTCHEASICYYRNDVIWFREYSVFKWQSTFQSV</sequence>
<organism evidence="2 3">
    <name type="scientific">Stephania japonica</name>
    <dbReference type="NCBI Taxonomy" id="461633"/>
    <lineage>
        <taxon>Eukaryota</taxon>
        <taxon>Viridiplantae</taxon>
        <taxon>Streptophyta</taxon>
        <taxon>Embryophyta</taxon>
        <taxon>Tracheophyta</taxon>
        <taxon>Spermatophyta</taxon>
        <taxon>Magnoliopsida</taxon>
        <taxon>Ranunculales</taxon>
        <taxon>Menispermaceae</taxon>
        <taxon>Menispermoideae</taxon>
        <taxon>Cissampelideae</taxon>
        <taxon>Stephania</taxon>
    </lineage>
</organism>
<evidence type="ECO:0000256" key="1">
    <source>
        <dbReference type="SAM" id="MobiDB-lite"/>
    </source>
</evidence>
<dbReference type="PANTHER" id="PTHR47481:SF34">
    <property type="entry name" value="CCHC-TYPE DOMAIN-CONTAINING PROTEIN"/>
    <property type="match status" value="1"/>
</dbReference>
<feature type="region of interest" description="Disordered" evidence="1">
    <location>
        <begin position="293"/>
        <end position="322"/>
    </location>
</feature>
<dbReference type="PANTHER" id="PTHR47481">
    <property type="match status" value="1"/>
</dbReference>
<feature type="compositionally biased region" description="Polar residues" evidence="1">
    <location>
        <begin position="293"/>
        <end position="302"/>
    </location>
</feature>
<gene>
    <name evidence="2" type="ORF">Sjap_010529</name>
</gene>
<name>A0AAP0P3R1_9MAGN</name>
<dbReference type="AlphaFoldDB" id="A0AAP0P3R1"/>